<dbReference type="PATRIC" id="fig|1227461.3.peg.3847"/>
<dbReference type="InterPro" id="IPR010667">
    <property type="entry name" value="Phage_T4_Gp19"/>
</dbReference>
<comment type="caution">
    <text evidence="2">The sequence shown here is derived from an EMBL/GenBank/DDBJ whole genome shotgun (WGS) entry which is preliminary data.</text>
</comment>
<dbReference type="InterPro" id="IPR011747">
    <property type="entry name" value="CHP02241"/>
</dbReference>
<dbReference type="OrthoDB" id="141786at2157"/>
<dbReference type="AlphaFoldDB" id="M0FTV2"/>
<evidence type="ECO:0000256" key="1">
    <source>
        <dbReference type="SAM" id="MobiDB-lite"/>
    </source>
</evidence>
<organism evidence="2 3">
    <name type="scientific">Haloferax prahovense (strain DSM 18310 / JCM 13924 / TL6)</name>
    <dbReference type="NCBI Taxonomy" id="1227461"/>
    <lineage>
        <taxon>Archaea</taxon>
        <taxon>Methanobacteriati</taxon>
        <taxon>Methanobacteriota</taxon>
        <taxon>Stenosarchaea group</taxon>
        <taxon>Halobacteria</taxon>
        <taxon>Halobacteriales</taxon>
        <taxon>Haloferacaceae</taxon>
        <taxon>Haloferax</taxon>
    </lineage>
</organism>
<sequence>MTAAESTPYGAHRFRVRCDALPKLGFSEVRGLSVAVESTNGDVARSDSPPPETDRRDRHDPRARKRPGPRPRPPSPSRRATSSPPLELRRGVTDDRSLWAWFRSWVDGETTPQDVRICLLDATGEPVRGWVCRAATPVRWTGPHLVADAAAVATESLELSHEGIDSLSDLDECAD</sequence>
<gene>
    <name evidence="2" type="ORF">C457_19533</name>
</gene>
<evidence type="ECO:0000313" key="2">
    <source>
        <dbReference type="EMBL" id="ELZ63466.1"/>
    </source>
</evidence>
<proteinExistence type="predicted"/>
<dbReference type="EMBL" id="AOLG01000058">
    <property type="protein sequence ID" value="ELZ63466.1"/>
    <property type="molecule type" value="Genomic_DNA"/>
</dbReference>
<reference evidence="2 3" key="1">
    <citation type="journal article" date="2014" name="PLoS Genet.">
        <title>Phylogenetically driven sequencing of extremely halophilic archaea reveals strategies for static and dynamic osmo-response.</title>
        <authorList>
            <person name="Becker E.A."/>
            <person name="Seitzer P.M."/>
            <person name="Tritt A."/>
            <person name="Larsen D."/>
            <person name="Krusor M."/>
            <person name="Yao A.I."/>
            <person name="Wu D."/>
            <person name="Madern D."/>
            <person name="Eisen J.A."/>
            <person name="Darling A.E."/>
            <person name="Facciotti M.T."/>
        </authorList>
    </citation>
    <scope>NUCLEOTIDE SEQUENCE [LARGE SCALE GENOMIC DNA]</scope>
    <source>
        <strain evidence="3">DSM 18310 / JCM 13924 / TL6</strain>
    </source>
</reference>
<accession>M0FTV2</accession>
<dbReference type="GO" id="GO:0005198">
    <property type="term" value="F:structural molecule activity"/>
    <property type="evidence" value="ECO:0007669"/>
    <property type="project" value="InterPro"/>
</dbReference>
<dbReference type="RefSeq" id="WP_008097215.1">
    <property type="nucleotide sequence ID" value="NZ_AOLG01000058.1"/>
</dbReference>
<dbReference type="Pfam" id="PF06841">
    <property type="entry name" value="Phage_T4_gp19"/>
    <property type="match status" value="1"/>
</dbReference>
<name>M0FTV2_HALPT</name>
<protein>
    <submittedName>
        <fullName evidence="2">Phage tail tube protein gp19</fullName>
    </submittedName>
</protein>
<keyword evidence="3" id="KW-1185">Reference proteome</keyword>
<dbReference type="PANTHER" id="PTHR38009:SF1">
    <property type="entry name" value="CONSERVED HYPOTHETICAL PHAGE TAIL PROTEIN"/>
    <property type="match status" value="1"/>
</dbReference>
<evidence type="ECO:0000313" key="3">
    <source>
        <dbReference type="Proteomes" id="UP000011559"/>
    </source>
</evidence>
<feature type="region of interest" description="Disordered" evidence="1">
    <location>
        <begin position="35"/>
        <end position="90"/>
    </location>
</feature>
<dbReference type="PANTHER" id="PTHR38009">
    <property type="entry name" value="CONSERVED HYPOTHETICAL PHAGE TAIL PROTEIN"/>
    <property type="match status" value="1"/>
</dbReference>
<dbReference type="Proteomes" id="UP000011559">
    <property type="component" value="Unassembled WGS sequence"/>
</dbReference>